<dbReference type="PANTHER" id="PTHR35297:SF2">
    <property type="entry name" value="PROTEIN, PUTATIVE-RELATED"/>
    <property type="match status" value="1"/>
</dbReference>
<protein>
    <submittedName>
        <fullName evidence="2">Uncharacterized protein</fullName>
    </submittedName>
</protein>
<dbReference type="Proteomes" id="UP001206925">
    <property type="component" value="Unassembled WGS sequence"/>
</dbReference>
<reference evidence="2" key="1">
    <citation type="submission" date="2022-06" db="EMBL/GenBank/DDBJ databases">
        <title>Uncovering the hologenomic basis of an extraordinary plant invasion.</title>
        <authorList>
            <person name="Bieker V.C."/>
            <person name="Martin M.D."/>
            <person name="Gilbert T."/>
            <person name="Hodgins K."/>
            <person name="Battlay P."/>
            <person name="Petersen B."/>
            <person name="Wilson J."/>
        </authorList>
    </citation>
    <scope>NUCLEOTIDE SEQUENCE</scope>
    <source>
        <strain evidence="2">AA19_3_7</strain>
        <tissue evidence="2">Leaf</tissue>
    </source>
</reference>
<comment type="caution">
    <text evidence="2">The sequence shown here is derived from an EMBL/GenBank/DDBJ whole genome shotgun (WGS) entry which is preliminary data.</text>
</comment>
<dbReference type="PANTHER" id="PTHR35297">
    <property type="entry name" value="PROTEIN, PUTATIVE-RELATED"/>
    <property type="match status" value="1"/>
</dbReference>
<accession>A0AAD5BU79</accession>
<gene>
    <name evidence="2" type="ORF">M8C21_016670</name>
</gene>
<sequence length="145" mass="16261">MHRQSLGSPASKLQSHGVQSEQPTTKDDNSASSSSDRATDNEQRKTQKPNQQKSLQELSSSSSNKLVHLIPLLTFFCFLILYLSSHDPTNTDLGQTQFSGFATLSSKKTETDDSVGGGSLAIRNVRKLLEQRQRRRFHKKLWQQS</sequence>
<evidence type="ECO:0000256" key="1">
    <source>
        <dbReference type="SAM" id="MobiDB-lite"/>
    </source>
</evidence>
<dbReference type="EMBL" id="JAMZMK010010975">
    <property type="protein sequence ID" value="KAI7729560.1"/>
    <property type="molecule type" value="Genomic_DNA"/>
</dbReference>
<name>A0AAD5BU79_AMBAR</name>
<dbReference type="AlphaFoldDB" id="A0AAD5BU79"/>
<organism evidence="2 3">
    <name type="scientific">Ambrosia artemisiifolia</name>
    <name type="common">Common ragweed</name>
    <dbReference type="NCBI Taxonomy" id="4212"/>
    <lineage>
        <taxon>Eukaryota</taxon>
        <taxon>Viridiplantae</taxon>
        <taxon>Streptophyta</taxon>
        <taxon>Embryophyta</taxon>
        <taxon>Tracheophyta</taxon>
        <taxon>Spermatophyta</taxon>
        <taxon>Magnoliopsida</taxon>
        <taxon>eudicotyledons</taxon>
        <taxon>Gunneridae</taxon>
        <taxon>Pentapetalae</taxon>
        <taxon>asterids</taxon>
        <taxon>campanulids</taxon>
        <taxon>Asterales</taxon>
        <taxon>Asteraceae</taxon>
        <taxon>Asteroideae</taxon>
        <taxon>Heliantheae alliance</taxon>
        <taxon>Heliantheae</taxon>
        <taxon>Ambrosia</taxon>
    </lineage>
</organism>
<feature type="compositionally biased region" description="Low complexity" evidence="1">
    <location>
        <begin position="50"/>
        <end position="60"/>
    </location>
</feature>
<feature type="compositionally biased region" description="Polar residues" evidence="1">
    <location>
        <begin position="1"/>
        <end position="23"/>
    </location>
</feature>
<proteinExistence type="predicted"/>
<keyword evidence="3" id="KW-1185">Reference proteome</keyword>
<evidence type="ECO:0000313" key="2">
    <source>
        <dbReference type="EMBL" id="KAI7729560.1"/>
    </source>
</evidence>
<feature type="region of interest" description="Disordered" evidence="1">
    <location>
        <begin position="1"/>
        <end position="60"/>
    </location>
</feature>
<evidence type="ECO:0000313" key="3">
    <source>
        <dbReference type="Proteomes" id="UP001206925"/>
    </source>
</evidence>